<dbReference type="PANTHER" id="PTHR12468:SF2">
    <property type="entry name" value="GPI MANNOSYLTRANSFERASE 2"/>
    <property type="match status" value="1"/>
</dbReference>
<keyword evidence="5" id="KW-0808">Transferase</keyword>
<feature type="transmembrane region" description="Helical" evidence="10">
    <location>
        <begin position="165"/>
        <end position="185"/>
    </location>
</feature>
<comment type="caution">
    <text evidence="11">The sequence shown here is derived from an EMBL/GenBank/DDBJ whole genome shotgun (WGS) entry which is preliminary data.</text>
</comment>
<dbReference type="InterPro" id="IPR007315">
    <property type="entry name" value="PIG-V/Gpi18"/>
</dbReference>
<keyword evidence="9 10" id="KW-0472">Membrane</keyword>
<feature type="transmembrane region" description="Helical" evidence="10">
    <location>
        <begin position="400"/>
        <end position="419"/>
    </location>
</feature>
<evidence type="ECO:0000256" key="5">
    <source>
        <dbReference type="ARBA" id="ARBA00022679"/>
    </source>
</evidence>
<protein>
    <recommendedName>
        <fullName evidence="13">Integral membrane protein</fullName>
    </recommendedName>
</protein>
<evidence type="ECO:0000313" key="12">
    <source>
        <dbReference type="Proteomes" id="UP000664209"/>
    </source>
</evidence>
<feature type="transmembrane region" description="Helical" evidence="10">
    <location>
        <begin position="25"/>
        <end position="47"/>
    </location>
</feature>
<dbReference type="RefSeq" id="WP_208055543.1">
    <property type="nucleotide sequence ID" value="NZ_JAGEMK010000003.1"/>
</dbReference>
<keyword evidence="7" id="KW-0256">Endoplasmic reticulum</keyword>
<dbReference type="GO" id="GO:0004376">
    <property type="term" value="F:GPI mannosyltransferase activity"/>
    <property type="evidence" value="ECO:0007669"/>
    <property type="project" value="InterPro"/>
</dbReference>
<evidence type="ECO:0000256" key="1">
    <source>
        <dbReference type="ARBA" id="ARBA00004477"/>
    </source>
</evidence>
<dbReference type="GO" id="GO:0016020">
    <property type="term" value="C:membrane"/>
    <property type="evidence" value="ECO:0007669"/>
    <property type="project" value="GOC"/>
</dbReference>
<feature type="transmembrane region" description="Helical" evidence="10">
    <location>
        <begin position="426"/>
        <end position="447"/>
    </location>
</feature>
<feature type="transmembrane region" description="Helical" evidence="10">
    <location>
        <begin position="124"/>
        <end position="145"/>
    </location>
</feature>
<feature type="transmembrane region" description="Helical" evidence="10">
    <location>
        <begin position="290"/>
        <end position="310"/>
    </location>
</feature>
<evidence type="ECO:0000256" key="8">
    <source>
        <dbReference type="ARBA" id="ARBA00022989"/>
    </source>
</evidence>
<dbReference type="GO" id="GO:0006506">
    <property type="term" value="P:GPI anchor biosynthetic process"/>
    <property type="evidence" value="ECO:0007669"/>
    <property type="project" value="UniProtKB-KW"/>
</dbReference>
<feature type="transmembrane region" description="Helical" evidence="10">
    <location>
        <begin position="192"/>
        <end position="211"/>
    </location>
</feature>
<proteinExistence type="predicted"/>
<dbReference type="AlphaFoldDB" id="A0A939LPB4"/>
<keyword evidence="4" id="KW-0328">Glycosyltransferase</keyword>
<evidence type="ECO:0000256" key="4">
    <source>
        <dbReference type="ARBA" id="ARBA00022676"/>
    </source>
</evidence>
<dbReference type="EMBL" id="JAGEMK010000003">
    <property type="protein sequence ID" value="MBO1751896.1"/>
    <property type="molecule type" value="Genomic_DNA"/>
</dbReference>
<accession>A0A939LPB4</accession>
<sequence length="457" mass="48311">MTQPPPVGPAPGRPAGLLRPRTWPWWVQVLVVHGLARLLSAGVLAAVARTQATNPWTGAAPSYLEYAGLMWDGSWYRQIAEGGYPEGLPRGEDGRVLQNAWAFFPLFPTLVRAGSALTGLPWQVLAPTLALVLGAAAVLVVHRVVVLALTRPTGSGGPAVDSPRATRAGLVAVMLLSTAAASPVLQVAYTESLALLLLAAVLWCVLSHRYLLAVPLVLALGLTRAVALPVLVVVVVHALVRYRAARSWRARSWTAQVPPHGSPTSGPVPGSVTLVPDGVTGFSPRDRWRLLVLALAAALAGVLWPTWVGLATGEREAYVLTQAAWRARQEVLPVLPWIDVATWLLGGFGPVLLGGLVLVVGLALASRPARRVGPELSAWTGAYAAYLLVVVEPGTSLVRFSLLAFPVAVMVALVVLDLGRPWARRLALAGLVTAGVVAQVAWVALLWRLVPPSGWPP</sequence>
<evidence type="ECO:0000256" key="2">
    <source>
        <dbReference type="ARBA" id="ARBA00004687"/>
    </source>
</evidence>
<dbReference type="GO" id="GO:0000009">
    <property type="term" value="F:alpha-1,6-mannosyltransferase activity"/>
    <property type="evidence" value="ECO:0007669"/>
    <property type="project" value="InterPro"/>
</dbReference>
<evidence type="ECO:0000256" key="3">
    <source>
        <dbReference type="ARBA" id="ARBA00022502"/>
    </source>
</evidence>
<comment type="pathway">
    <text evidence="2">Glycolipid biosynthesis; glycosylphosphatidylinositol-anchor biosynthesis.</text>
</comment>
<dbReference type="Proteomes" id="UP000664209">
    <property type="component" value="Unassembled WGS sequence"/>
</dbReference>
<keyword evidence="8 10" id="KW-1133">Transmembrane helix</keyword>
<reference evidence="11" key="1">
    <citation type="submission" date="2021-03" db="EMBL/GenBank/DDBJ databases">
        <title>Actinotalea soli sp. nov., isolated from soil.</title>
        <authorList>
            <person name="Ping W."/>
            <person name="Zhang J."/>
        </authorList>
    </citation>
    <scope>NUCLEOTIDE SEQUENCE</scope>
    <source>
        <strain evidence="11">BY-33</strain>
    </source>
</reference>
<comment type="subcellular location">
    <subcellularLocation>
        <location evidence="1">Endoplasmic reticulum membrane</location>
        <topology evidence="1">Multi-pass membrane protein</topology>
    </subcellularLocation>
</comment>
<evidence type="ECO:0008006" key="13">
    <source>
        <dbReference type="Google" id="ProtNLM"/>
    </source>
</evidence>
<feature type="transmembrane region" description="Helical" evidence="10">
    <location>
        <begin position="340"/>
        <end position="364"/>
    </location>
</feature>
<evidence type="ECO:0000256" key="9">
    <source>
        <dbReference type="ARBA" id="ARBA00023136"/>
    </source>
</evidence>
<evidence type="ECO:0000256" key="10">
    <source>
        <dbReference type="SAM" id="Phobius"/>
    </source>
</evidence>
<dbReference type="PANTHER" id="PTHR12468">
    <property type="entry name" value="GPI MANNOSYLTRANSFERASE 2"/>
    <property type="match status" value="1"/>
</dbReference>
<gene>
    <name evidence="11" type="ORF">J4G33_08785</name>
</gene>
<keyword evidence="12" id="KW-1185">Reference proteome</keyword>
<organism evidence="11 12">
    <name type="scientific">Actinotalea soli</name>
    <dbReference type="NCBI Taxonomy" id="2819234"/>
    <lineage>
        <taxon>Bacteria</taxon>
        <taxon>Bacillati</taxon>
        <taxon>Actinomycetota</taxon>
        <taxon>Actinomycetes</taxon>
        <taxon>Micrococcales</taxon>
        <taxon>Cellulomonadaceae</taxon>
        <taxon>Actinotalea</taxon>
    </lineage>
</organism>
<evidence type="ECO:0000313" key="11">
    <source>
        <dbReference type="EMBL" id="MBO1751896.1"/>
    </source>
</evidence>
<evidence type="ECO:0000256" key="7">
    <source>
        <dbReference type="ARBA" id="ARBA00022824"/>
    </source>
</evidence>
<keyword evidence="6 10" id="KW-0812">Transmembrane</keyword>
<feature type="transmembrane region" description="Helical" evidence="10">
    <location>
        <begin position="376"/>
        <end position="394"/>
    </location>
</feature>
<keyword evidence="3" id="KW-0337">GPI-anchor biosynthesis</keyword>
<name>A0A939LPB4_9CELL</name>
<evidence type="ECO:0000256" key="6">
    <source>
        <dbReference type="ARBA" id="ARBA00022692"/>
    </source>
</evidence>
<feature type="transmembrane region" description="Helical" evidence="10">
    <location>
        <begin position="217"/>
        <end position="240"/>
    </location>
</feature>